<reference evidence="1 2" key="1">
    <citation type="journal article" date="2016" name="BMC Genomics">
        <title>Genome sequencing and secondary metabolism of the postharvest pathogen Penicillium griseofulvum.</title>
        <authorList>
            <person name="Banani H."/>
            <person name="Marcet-Houben M."/>
            <person name="Ballester A.R."/>
            <person name="Abbruscato P."/>
            <person name="Gonzalez-Candelas L."/>
            <person name="Gabaldon T."/>
            <person name="Spadaro D."/>
        </authorList>
    </citation>
    <scope>NUCLEOTIDE SEQUENCE [LARGE SCALE GENOMIC DNA]</scope>
    <source>
        <strain evidence="1 2">PG3</strain>
    </source>
</reference>
<name>A0A135LCX3_PENPA</name>
<evidence type="ECO:0000313" key="2">
    <source>
        <dbReference type="Proteomes" id="UP000070168"/>
    </source>
</evidence>
<dbReference type="RefSeq" id="XP_040645359.1">
    <property type="nucleotide sequence ID" value="XM_040791282.1"/>
</dbReference>
<evidence type="ECO:0000313" key="1">
    <source>
        <dbReference type="EMBL" id="KXG46823.1"/>
    </source>
</evidence>
<dbReference type="Proteomes" id="UP000070168">
    <property type="component" value="Unassembled WGS sequence"/>
</dbReference>
<accession>A0A135LCX3</accession>
<keyword evidence="2" id="KW-1185">Reference proteome</keyword>
<proteinExistence type="predicted"/>
<dbReference type="OrthoDB" id="4285360at2759"/>
<sequence length="281" mass="31496">MHRIARTAVIVDRPHDALAITINHFQCTAEECTKPEAMRKSSSPVEKRDSASRPFTLGCGIDPVTGLRRIMIISSQPYANSGNGDKLERVTALTVRFALANAAVCTDTITDPNAPNNIWILIFSGKQPIGDAPWQNMNAPDITSATAALDELRMVISVFSYLNSPDVTRHLVRTFRAANTEWQTFQATVNLVHPGTDFSAPVLCRAYMVNFMERMTQWVRPWINGRLLELETLWQQVYNAAPNQATRIAAFSILQLIRNLREELESVVDFDTSVFVFILKS</sequence>
<protein>
    <submittedName>
        <fullName evidence="1">Uncharacterized protein</fullName>
    </submittedName>
</protein>
<dbReference type="EMBL" id="LHQR01000067">
    <property type="protein sequence ID" value="KXG46823.1"/>
    <property type="molecule type" value="Genomic_DNA"/>
</dbReference>
<gene>
    <name evidence="1" type="ORF">PGRI_035690</name>
</gene>
<comment type="caution">
    <text evidence="1">The sequence shown here is derived from an EMBL/GenBank/DDBJ whole genome shotgun (WGS) entry which is preliminary data.</text>
</comment>
<dbReference type="GeneID" id="63706582"/>
<organism evidence="1 2">
    <name type="scientific">Penicillium patulum</name>
    <name type="common">Penicillium griseofulvum</name>
    <dbReference type="NCBI Taxonomy" id="5078"/>
    <lineage>
        <taxon>Eukaryota</taxon>
        <taxon>Fungi</taxon>
        <taxon>Dikarya</taxon>
        <taxon>Ascomycota</taxon>
        <taxon>Pezizomycotina</taxon>
        <taxon>Eurotiomycetes</taxon>
        <taxon>Eurotiomycetidae</taxon>
        <taxon>Eurotiales</taxon>
        <taxon>Aspergillaceae</taxon>
        <taxon>Penicillium</taxon>
    </lineage>
</organism>
<dbReference type="AlphaFoldDB" id="A0A135LCX3"/>